<evidence type="ECO:0000256" key="4">
    <source>
        <dbReference type="SAM" id="MobiDB-lite"/>
    </source>
</evidence>
<dbReference type="InterPro" id="IPR007034">
    <property type="entry name" value="BMS1_TSR1_C"/>
</dbReference>
<dbReference type="PANTHER" id="PTHR12858:SF1">
    <property type="entry name" value="PRE-RRNA-PROCESSING PROTEIN TSR1 HOMOLOG"/>
    <property type="match status" value="1"/>
</dbReference>
<feature type="compositionally biased region" description="Basic and acidic residues" evidence="4">
    <location>
        <begin position="60"/>
        <end position="70"/>
    </location>
</feature>
<gene>
    <name evidence="7" type="ORF">ODALV1_LOCUS20991</name>
</gene>
<evidence type="ECO:0000256" key="3">
    <source>
        <dbReference type="ARBA" id="ARBA00040070"/>
    </source>
</evidence>
<feature type="compositionally biased region" description="Acidic residues" evidence="4">
    <location>
        <begin position="355"/>
        <end position="387"/>
    </location>
</feature>
<comment type="function">
    <text evidence="1">Required during maturation of the 40S ribosomal subunit in the nucleolus.</text>
</comment>
<feature type="compositionally biased region" description="Acidic residues" evidence="4">
    <location>
        <begin position="450"/>
        <end position="461"/>
    </location>
</feature>
<comment type="caution">
    <text evidence="7">The sequence shown here is derived from an EMBL/GenBank/DDBJ whole genome shotgun (WGS) entry which is preliminary data.</text>
</comment>
<dbReference type="InterPro" id="IPR012948">
    <property type="entry name" value="AARP2CN"/>
</dbReference>
<keyword evidence="8" id="KW-1185">Reference proteome</keyword>
<evidence type="ECO:0000313" key="8">
    <source>
        <dbReference type="Proteomes" id="UP001642540"/>
    </source>
</evidence>
<feature type="compositionally biased region" description="Acidic residues" evidence="4">
    <location>
        <begin position="422"/>
        <end position="441"/>
    </location>
</feature>
<evidence type="ECO:0000256" key="2">
    <source>
        <dbReference type="ARBA" id="ARBA00038288"/>
    </source>
</evidence>
<dbReference type="Proteomes" id="UP001642540">
    <property type="component" value="Unassembled WGS sequence"/>
</dbReference>
<dbReference type="Pfam" id="PF22298">
    <property type="entry name" value="Tsr1_G-like"/>
    <property type="match status" value="1"/>
</dbReference>
<feature type="compositionally biased region" description="Basic residues" evidence="4">
    <location>
        <begin position="21"/>
        <end position="33"/>
    </location>
</feature>
<evidence type="ECO:0000313" key="7">
    <source>
        <dbReference type="EMBL" id="CAL8125493.1"/>
    </source>
</evidence>
<feature type="region of interest" description="Disordered" evidence="4">
    <location>
        <begin position="1"/>
        <end position="70"/>
    </location>
</feature>
<evidence type="ECO:0000259" key="6">
    <source>
        <dbReference type="SMART" id="SM01362"/>
    </source>
</evidence>
<dbReference type="SMART" id="SM00785">
    <property type="entry name" value="AARP2CN"/>
    <property type="match status" value="1"/>
</dbReference>
<name>A0ABP1RBV1_9HEXA</name>
<feature type="region of interest" description="Disordered" evidence="4">
    <location>
        <begin position="351"/>
        <end position="409"/>
    </location>
</feature>
<dbReference type="Pfam" id="PF04950">
    <property type="entry name" value="RIBIOP_C"/>
    <property type="match status" value="1"/>
</dbReference>
<dbReference type="PANTHER" id="PTHR12858">
    <property type="entry name" value="RIBOSOME BIOGENESIS PROTEIN"/>
    <property type="match status" value="1"/>
</dbReference>
<dbReference type="EMBL" id="CAXLJM020000069">
    <property type="protein sequence ID" value="CAL8125493.1"/>
    <property type="molecule type" value="Genomic_DNA"/>
</dbReference>
<protein>
    <recommendedName>
        <fullName evidence="3">Pre-rRNA-processing protein TSR1 homolog</fullName>
    </recommendedName>
</protein>
<feature type="domain" description="AARP2CN" evidence="5">
    <location>
        <begin position="232"/>
        <end position="325"/>
    </location>
</feature>
<reference evidence="7 8" key="1">
    <citation type="submission" date="2024-08" db="EMBL/GenBank/DDBJ databases">
        <authorList>
            <person name="Cucini C."/>
            <person name="Frati F."/>
        </authorList>
    </citation>
    <scope>NUCLEOTIDE SEQUENCE [LARGE SCALE GENOMIC DNA]</scope>
</reference>
<organism evidence="7 8">
    <name type="scientific">Orchesella dallaii</name>
    <dbReference type="NCBI Taxonomy" id="48710"/>
    <lineage>
        <taxon>Eukaryota</taxon>
        <taxon>Metazoa</taxon>
        <taxon>Ecdysozoa</taxon>
        <taxon>Arthropoda</taxon>
        <taxon>Hexapoda</taxon>
        <taxon>Collembola</taxon>
        <taxon>Entomobryomorpha</taxon>
        <taxon>Entomobryoidea</taxon>
        <taxon>Orchesellidae</taxon>
        <taxon>Orchesellinae</taxon>
        <taxon>Orchesella</taxon>
    </lineage>
</organism>
<sequence length="788" mass="88933">MGRVRNAGSEGSHRAGPLKQTNKKHKTGQHKSKRALDVETRGRVSSEGSISKHRRKNHVLRSERKKQAAADRLKKMQNILDEKRNQGGPRGAPICVALIPLSSATNVNFTLQFILANCKNFADIVGQVENTTYIKLKNGKNITLVVPPVPNDLWSVLDVLKQADVSLFLQPLLEPVSPEGITLLKAAKEQGLATPFLGISSSFSKSDEKAFIKANSRYLPVDKIYEITNPGQVSNLLRMISVTKITIPKQWSVRSSMLIESYTPITSLSPSMFTPNAVNELTQENCTKLAKISGVIKRRHLNPHRPVYITGIGSFKILRIDVVPMQLGKRDMAVDPNVANVLPRFLYDPSKVPEEDVDKEVEDETMDSDSDIDEDDDGSSYVDDDETGSQMSIDSKNKGKGKKKLPKGTSDYQADWLIDSEEESEAEAELIGSDDELEGDDDNKSQMSQDDAEEDDDMDWEEEKKQIEIMKAARTEAEFPDWIDTPMDIPAKIRFQRYRGLQSFKKSPWDVNENLPKEYSKIFQFQNFRHVYKIVCGEKAETDGLGYVPVGQRVEMILKPLDASGSSVDSKIGSCKPISLVSLLRHETRMSVLNLQLNLQEVVKNKEDIIFQVGHHRFQAKPILSEVSTGNKHRMLRFAQENQSCMATVFAPIVFPHASVLAFKCVKSTLIPVGSGSLFSIDPSRVVVKRVLLSGHPFKVQGRNAVVRFMFFNREDIEWFKPVELRTRYGRRGHIKEPLGTHGHMKCNFDGQMKSQDTALMPLYKRVFPKWNYEEFVPPFEVFDQYSK</sequence>
<dbReference type="SMART" id="SM01362">
    <property type="entry name" value="DUF663"/>
    <property type="match status" value="1"/>
</dbReference>
<evidence type="ECO:0000256" key="1">
    <source>
        <dbReference type="ARBA" id="ARBA00037087"/>
    </source>
</evidence>
<feature type="compositionally biased region" description="Basic and acidic residues" evidence="4">
    <location>
        <begin position="34"/>
        <end position="44"/>
    </location>
</feature>
<evidence type="ECO:0000259" key="5">
    <source>
        <dbReference type="SMART" id="SM00785"/>
    </source>
</evidence>
<proteinExistence type="inferred from homology"/>
<accession>A0ABP1RBV1</accession>
<comment type="similarity">
    <text evidence="2">Belongs to the TRAFAC class translation factor GTPase superfamily. Bms1-like GTPase family. TSR1 subfamily.</text>
</comment>
<feature type="domain" description="Ribosome biogenesis protein BMS1/TSR1 C-terminal" evidence="6">
    <location>
        <begin position="483"/>
        <end position="767"/>
    </location>
</feature>
<dbReference type="InterPro" id="IPR039761">
    <property type="entry name" value="Bms1/Tsr1"/>
</dbReference>
<feature type="region of interest" description="Disordered" evidence="4">
    <location>
        <begin position="422"/>
        <end position="462"/>
    </location>
</feature>